<feature type="compositionally biased region" description="Low complexity" evidence="10">
    <location>
        <begin position="36"/>
        <end position="46"/>
    </location>
</feature>
<keyword evidence="13" id="KW-1185">Reference proteome</keyword>
<comment type="caution">
    <text evidence="12">The sequence shown here is derived from an EMBL/GenBank/DDBJ whole genome shotgun (WGS) entry which is preliminary data.</text>
</comment>
<evidence type="ECO:0000313" key="13">
    <source>
        <dbReference type="Proteomes" id="UP000279259"/>
    </source>
</evidence>
<dbReference type="STRING" id="1890683.A0A427YQS7"/>
<keyword evidence="7" id="KW-0624">Polysaccharide degradation</keyword>
<dbReference type="GO" id="GO:0000272">
    <property type="term" value="P:polysaccharide catabolic process"/>
    <property type="evidence" value="ECO:0007669"/>
    <property type="project" value="UniProtKB-KW"/>
</dbReference>
<dbReference type="Pfam" id="PF00723">
    <property type="entry name" value="Glyco_hydro_15"/>
    <property type="match status" value="1"/>
</dbReference>
<evidence type="ECO:0000256" key="10">
    <source>
        <dbReference type="SAM" id="MobiDB-lite"/>
    </source>
</evidence>
<comment type="similarity">
    <text evidence="2">Belongs to the glycosyl hydrolase 15 family.</text>
</comment>
<evidence type="ECO:0000256" key="5">
    <source>
        <dbReference type="ARBA" id="ARBA00023277"/>
    </source>
</evidence>
<evidence type="ECO:0000256" key="8">
    <source>
        <dbReference type="ARBA" id="ARBA00033442"/>
    </source>
</evidence>
<evidence type="ECO:0000256" key="3">
    <source>
        <dbReference type="ARBA" id="ARBA00012593"/>
    </source>
</evidence>
<dbReference type="EMBL" id="RSCD01000004">
    <property type="protein sequence ID" value="RSH93429.1"/>
    <property type="molecule type" value="Genomic_DNA"/>
</dbReference>
<dbReference type="PANTHER" id="PTHR31616">
    <property type="entry name" value="TREHALASE"/>
    <property type="match status" value="1"/>
</dbReference>
<evidence type="ECO:0000256" key="9">
    <source>
        <dbReference type="ARBA" id="ARBA00033473"/>
    </source>
</evidence>
<name>A0A427YQS7_9TREE</name>
<dbReference type="SUPFAM" id="SSF48208">
    <property type="entry name" value="Six-hairpin glycosidases"/>
    <property type="match status" value="1"/>
</dbReference>
<feature type="compositionally biased region" description="Polar residues" evidence="10">
    <location>
        <begin position="1"/>
        <end position="12"/>
    </location>
</feature>
<dbReference type="AlphaFoldDB" id="A0A427YQS7"/>
<dbReference type="InterPro" id="IPR011613">
    <property type="entry name" value="GH15-like"/>
</dbReference>
<protein>
    <recommendedName>
        <fullName evidence="3">glucan 1,4-alpha-glucosidase</fullName>
        <ecNumber evidence="3">3.2.1.3</ecNumber>
    </recommendedName>
    <alternativeName>
        <fullName evidence="9">1,4-alpha-D-glucan glucohydrolase</fullName>
    </alternativeName>
    <alternativeName>
        <fullName evidence="8">Glucan 1,4-alpha-glucosidase</fullName>
    </alternativeName>
</protein>
<evidence type="ECO:0000256" key="7">
    <source>
        <dbReference type="ARBA" id="ARBA00023326"/>
    </source>
</evidence>
<feature type="region of interest" description="Disordered" evidence="10">
    <location>
        <begin position="1"/>
        <end position="78"/>
    </location>
</feature>
<dbReference type="Gene3D" id="1.50.10.10">
    <property type="match status" value="1"/>
</dbReference>
<proteinExistence type="inferred from homology"/>
<dbReference type="InterPro" id="IPR008928">
    <property type="entry name" value="6-hairpin_glycosidase_sf"/>
</dbReference>
<feature type="compositionally biased region" description="Acidic residues" evidence="10">
    <location>
        <begin position="21"/>
        <end position="31"/>
    </location>
</feature>
<evidence type="ECO:0000256" key="4">
    <source>
        <dbReference type="ARBA" id="ARBA00022801"/>
    </source>
</evidence>
<evidence type="ECO:0000256" key="2">
    <source>
        <dbReference type="ARBA" id="ARBA00006188"/>
    </source>
</evidence>
<keyword evidence="4" id="KW-0378">Hydrolase</keyword>
<dbReference type="InterPro" id="IPR000165">
    <property type="entry name" value="Glucoamylase"/>
</dbReference>
<dbReference type="EC" id="3.2.1.3" evidence="3"/>
<sequence>MLQHTETTSGSDPGSDRWLPDTDDSDSDSGEGSDGSEGSHPGSGVDADADEISDSDASPAHSDEDSASALVPDEGSEDEVDFEALMERQRTIERVREKLLREVPADDKVDEWLWFKLSTVTVALIVLSLECVLVPYIPWFNPSMILVSDSYLSSYAKELASWMEWETPIATRQILANFGPAIGAGDGLWVASPNAGEWEDIPDYYPWEPCSYAGAGHFNYSAHAANVYGELLIRSYIDGQARLQTLQTRSGDLWSGGLNEPKFTADGRAFDGDWGRPQRDGPALRVLALIPYANYLLDRGYPADLQYIQDKLYNPNAIRELGKVIKNDLEEVGGGWWLGGFDLWEEVDGHHLFTLLASLRALQAGTYLAGRLNDTGASDFYSAQASLISSRLNDFLSDDGLWRATMFDERHSNVAQAQAPVTGARARRKRTGLDCAFLLAMVHANGRASDLASGEPKLNLLDDSVLATLREYVKSFEGLYKINKGKAWKDGWAVGRYAEDVYNGVGVSRGNPWFICTFSVAHVLYLVQESAARLGQLPMCPASQPFWDDILDTSANRDKGKDRAVLDFWDRLNVLGQVADAFISVARQYTAQDGSMSEQIHRSEGMQVGARDLTWSYASFLGAARARDAARAAMRALLTH</sequence>
<reference evidence="12 13" key="1">
    <citation type="submission" date="2018-11" db="EMBL/GenBank/DDBJ databases">
        <title>Genome sequence of Saitozyma podzolica DSM 27192.</title>
        <authorList>
            <person name="Aliyu H."/>
            <person name="Gorte O."/>
            <person name="Ochsenreither K."/>
        </authorList>
    </citation>
    <scope>NUCLEOTIDE SEQUENCE [LARGE SCALE GENOMIC DNA]</scope>
    <source>
        <strain evidence="12 13">DSM 27192</strain>
    </source>
</reference>
<keyword evidence="6" id="KW-0326">Glycosidase</keyword>
<evidence type="ECO:0000259" key="11">
    <source>
        <dbReference type="Pfam" id="PF00723"/>
    </source>
</evidence>
<comment type="catalytic activity">
    <reaction evidence="1">
        <text>Hydrolysis of terminal (1-&gt;4)-linked alpha-D-glucose residues successively from non-reducing ends of the chains with release of beta-D-glucose.</text>
        <dbReference type="EC" id="3.2.1.3"/>
    </reaction>
</comment>
<dbReference type="PANTHER" id="PTHR31616:SF9">
    <property type="entry name" value="GLUCOAMYLASE, INTRACELLULAR SPORULATION-SPECIFIC"/>
    <property type="match status" value="1"/>
</dbReference>
<keyword evidence="5" id="KW-0119">Carbohydrate metabolism</keyword>
<evidence type="ECO:0000256" key="1">
    <source>
        <dbReference type="ARBA" id="ARBA00001863"/>
    </source>
</evidence>
<feature type="domain" description="GH15-like" evidence="11">
    <location>
        <begin position="232"/>
        <end position="624"/>
    </location>
</feature>
<dbReference type="OrthoDB" id="6123450at2759"/>
<organism evidence="12 13">
    <name type="scientific">Saitozyma podzolica</name>
    <dbReference type="NCBI Taxonomy" id="1890683"/>
    <lineage>
        <taxon>Eukaryota</taxon>
        <taxon>Fungi</taxon>
        <taxon>Dikarya</taxon>
        <taxon>Basidiomycota</taxon>
        <taxon>Agaricomycotina</taxon>
        <taxon>Tremellomycetes</taxon>
        <taxon>Tremellales</taxon>
        <taxon>Trimorphomycetaceae</taxon>
        <taxon>Saitozyma</taxon>
    </lineage>
</organism>
<evidence type="ECO:0000256" key="6">
    <source>
        <dbReference type="ARBA" id="ARBA00023295"/>
    </source>
</evidence>
<evidence type="ECO:0000313" key="12">
    <source>
        <dbReference type="EMBL" id="RSH93429.1"/>
    </source>
</evidence>
<gene>
    <name evidence="12" type="ORF">EHS25_007785</name>
</gene>
<dbReference type="GO" id="GO:0000324">
    <property type="term" value="C:fungal-type vacuole"/>
    <property type="evidence" value="ECO:0007669"/>
    <property type="project" value="TreeGrafter"/>
</dbReference>
<dbReference type="PRINTS" id="PR00736">
    <property type="entry name" value="GLHYDRLASE15"/>
</dbReference>
<dbReference type="GO" id="GO:0004339">
    <property type="term" value="F:glucan 1,4-alpha-glucosidase activity"/>
    <property type="evidence" value="ECO:0007669"/>
    <property type="project" value="UniProtKB-EC"/>
</dbReference>
<dbReference type="Proteomes" id="UP000279259">
    <property type="component" value="Unassembled WGS sequence"/>
</dbReference>
<dbReference type="InterPro" id="IPR012341">
    <property type="entry name" value="6hp_glycosidase-like_sf"/>
</dbReference>
<accession>A0A427YQS7</accession>